<accession>A0A8S8ZAN6</accession>
<name>A0A8S8ZAN6_SORMA</name>
<dbReference type="Proteomes" id="UP000433876">
    <property type="component" value="Unassembled WGS sequence"/>
</dbReference>
<dbReference type="VEuPathDB" id="FungiDB:SMAC_08902"/>
<dbReference type="AlphaFoldDB" id="A0A8S8ZAN6"/>
<protein>
    <submittedName>
        <fullName evidence="2">Uncharacterized protein</fullName>
    </submittedName>
</protein>
<gene>
    <name evidence="2" type="ORF">SMACR_08902</name>
</gene>
<evidence type="ECO:0000256" key="1">
    <source>
        <dbReference type="SAM" id="SignalP"/>
    </source>
</evidence>
<evidence type="ECO:0000313" key="2">
    <source>
        <dbReference type="EMBL" id="KAA8624211.1"/>
    </source>
</evidence>
<feature type="signal peptide" evidence="1">
    <location>
        <begin position="1"/>
        <end position="18"/>
    </location>
</feature>
<feature type="chain" id="PRO_5035826978" evidence="1">
    <location>
        <begin position="19"/>
        <end position="115"/>
    </location>
</feature>
<reference evidence="2 3" key="1">
    <citation type="submission" date="2017-07" db="EMBL/GenBank/DDBJ databases">
        <title>Genome sequence of the Sordaria macrospora wild type strain R19027.</title>
        <authorList>
            <person name="Nowrousian M."/>
            <person name="Teichert I."/>
            <person name="Kueck U."/>
        </authorList>
    </citation>
    <scope>NUCLEOTIDE SEQUENCE [LARGE SCALE GENOMIC DNA]</scope>
    <source>
        <strain evidence="2 3">R19027</strain>
        <tissue evidence="2">Mycelium</tissue>
    </source>
</reference>
<comment type="caution">
    <text evidence="2">The sequence shown here is derived from an EMBL/GenBank/DDBJ whole genome shotgun (WGS) entry which is preliminary data.</text>
</comment>
<organism evidence="2 3">
    <name type="scientific">Sordaria macrospora</name>
    <dbReference type="NCBI Taxonomy" id="5147"/>
    <lineage>
        <taxon>Eukaryota</taxon>
        <taxon>Fungi</taxon>
        <taxon>Dikarya</taxon>
        <taxon>Ascomycota</taxon>
        <taxon>Pezizomycotina</taxon>
        <taxon>Sordariomycetes</taxon>
        <taxon>Sordariomycetidae</taxon>
        <taxon>Sordariales</taxon>
        <taxon>Sordariaceae</taxon>
        <taxon>Sordaria</taxon>
    </lineage>
</organism>
<sequence>MKFSLLAFAVASASVVSATNPKANEYKDGNCKTYNYGHARSNLGVVTMDDTSHSVYITNSGPKWYAYTGKVGRTDNGGACVGENLGTLPNGCNNLDKKFPGKRIRCVRRGQSGAN</sequence>
<keyword evidence="1" id="KW-0732">Signal</keyword>
<proteinExistence type="predicted"/>
<dbReference type="EMBL" id="NMPR01000247">
    <property type="protein sequence ID" value="KAA8624211.1"/>
    <property type="molecule type" value="Genomic_DNA"/>
</dbReference>
<evidence type="ECO:0000313" key="3">
    <source>
        <dbReference type="Proteomes" id="UP000433876"/>
    </source>
</evidence>